<dbReference type="CDD" id="cd18809">
    <property type="entry name" value="SF1_C_RecD"/>
    <property type="match status" value="1"/>
</dbReference>
<dbReference type="Pfam" id="PF13604">
    <property type="entry name" value="AAA_30"/>
    <property type="match status" value="1"/>
</dbReference>
<name>A0ABS5KLN3_9ACTN</name>
<organism evidence="3 4">
    <name type="scientific">Catenulispora pinistramenti</name>
    <dbReference type="NCBI Taxonomy" id="2705254"/>
    <lineage>
        <taxon>Bacteria</taxon>
        <taxon>Bacillati</taxon>
        <taxon>Actinomycetota</taxon>
        <taxon>Actinomycetes</taxon>
        <taxon>Catenulisporales</taxon>
        <taxon>Catenulisporaceae</taxon>
        <taxon>Catenulispora</taxon>
    </lineage>
</organism>
<evidence type="ECO:0000259" key="2">
    <source>
        <dbReference type="Pfam" id="PF08751"/>
    </source>
</evidence>
<reference evidence="3 4" key="1">
    <citation type="submission" date="2020-02" db="EMBL/GenBank/DDBJ databases">
        <title>Acidophilic actinobacteria isolated from forest soil.</title>
        <authorList>
            <person name="Golinska P."/>
        </authorList>
    </citation>
    <scope>NUCLEOTIDE SEQUENCE [LARGE SCALE GENOMIC DNA]</scope>
    <source>
        <strain evidence="3 4">NL8</strain>
    </source>
</reference>
<feature type="compositionally biased region" description="Pro residues" evidence="1">
    <location>
        <begin position="1506"/>
        <end position="1525"/>
    </location>
</feature>
<accession>A0ABS5KLN3</accession>
<dbReference type="RefSeq" id="WP_194893724.1">
    <property type="nucleotide sequence ID" value="NZ_JAAFYZ010000020.1"/>
</dbReference>
<feature type="domain" description="TrwC relaxase" evidence="2">
    <location>
        <begin position="8"/>
        <end position="390"/>
    </location>
</feature>
<protein>
    <submittedName>
        <fullName evidence="3">Relaxase domain-containing protein</fullName>
    </submittedName>
</protein>
<keyword evidence="4" id="KW-1185">Reference proteome</keyword>
<evidence type="ECO:0000313" key="4">
    <source>
        <dbReference type="Proteomes" id="UP000730482"/>
    </source>
</evidence>
<dbReference type="InterPro" id="IPR027417">
    <property type="entry name" value="P-loop_NTPase"/>
</dbReference>
<dbReference type="SUPFAM" id="SSF55464">
    <property type="entry name" value="Origin of replication-binding domain, RBD-like"/>
    <property type="match status" value="1"/>
</dbReference>
<gene>
    <name evidence="3" type="ORF">KGQ19_08665</name>
</gene>
<sequence length="1525" mass="166733">MTIHKITAGDGYTYLTRQVAAGDTSPERGKAAARYYTETGNPPGIWMGSGLTDLGLAGQVSEQQMTALFGQGLHPNAANIIADYQREHVEAGMSEGQLEKVNQLALKAARLGRPFPDYKHLEPFDERVSGRLEAIRTEVGRAPTAAEEKKIRREEARRQRRAVAGFDLVFTPVSSVSRLWGLDPRPWVRDAIEQSHYAARDTALKLLEENAALTRTGSSGQAQIETHGLIAAVFDHADNRLGEPNLHSHVAVSSKVLGTNGKWQALDARSFYRITVAASELYNTVLENELHARLGLEFEPRPDTLDKREPVREIKDFPSRVLSHFTRRRSDIEAEYKRLVDEFRATHGRDPSLPAAHELAQQATLATRNGKKPPRAWSKMRDEWRADLAETFGSKALTKVTAIVPIGGRRKSKPINCAQLDVAELAGRVVAEVQEQHATWTRWSVLAQVQRELRGTRFTTPTEQEIAVSAVVDAALSTWSISTEPPESVAEPTALRRSDGSSVFTQHGAERYTSQAVLEAEARLVEAAKYQTAVAVDGQTTDLVVADHEHRTGESLDPGQRALVKAFACDGRLLMAGIGPGGAGKTTAMKALSEVIDAGEKRLVPLATSASAASVLAADLGADAENLHKFLWEWTKGPHAEALARGQNVPREVGFFALNPGDVVLVDEAGMAGTMNLDRLVTIAAERGAVVRLLGDYRQLGAVESGGALRLIANECGAVELSTLYRFADPIEAEATLKIRVGDAAGLDFYQDAGRIRHGSRQGMTEQAYAGWKADMLAGRKALMVATSNANVAELCARARADRVAARQVEAEGVRLHDGNLAGARDLIVTRDNDRRLRSGVRDFVKNGDAWEVVERHENGALTVQHLEHRGQVLLPPGYVATNVELLYATTAHRAQGSTVDACHALITEEMGRENFYVIVSRARQGTVLYVATHELASLDEDEHVDAVKFDQDAYAAREILEHVVARETAELSATEQIRTSFAEAESLSGLVPRYDHALDVATDAHYRQMVERVLPDVAEEITSDSAWHAVLRALRDADAAGWDVPALLNTTVRRRELHTAESLAQVISWRLRRVIDAEPTPVADAADEIRYRLLLGELAPTLAADAGPTRSSTVSVPRAHSYDDHEQFYEDAVSAVLGSVRANQAREDAAWPTLVLALRRADALGLDPTTSLDAVIDQRTFRAGTSVCQAVALAVHHYLDAQTAGTSNNSRSIWRRITRALTQLEQAGTEPAAALADALESAETRPGRITLASLAARLQVAAHRAEDPLLPPWLRTIRRGADLQWQPYLDTRAELIRRRVGQLAQTTASERPAWTACLTAEPTDPASREVWLSHLAVIAAYRDQYRVADDDPDHPLGPYPESGRVGHRAYWVAAASLLALRGARPDANPAWGRLAADHYRTLGVEEQNRIGVELAKRLGQDWLGDVREPSVDADQPVYLHQLAAILAENGHLDVPESDPAGRRGPRPPSARGRAKLHRTQPVHTSQQPAPRVRRSEAPKHTPNPDGQPPPRIPPNPQRGPRPGQ</sequence>
<proteinExistence type="predicted"/>
<dbReference type="Pfam" id="PF08751">
    <property type="entry name" value="TrwC"/>
    <property type="match status" value="1"/>
</dbReference>
<dbReference type="Gene3D" id="3.40.50.300">
    <property type="entry name" value="P-loop containing nucleotide triphosphate hydrolases"/>
    <property type="match status" value="2"/>
</dbReference>
<dbReference type="Proteomes" id="UP000730482">
    <property type="component" value="Unassembled WGS sequence"/>
</dbReference>
<dbReference type="Gene3D" id="2.30.30.940">
    <property type="match status" value="1"/>
</dbReference>
<evidence type="ECO:0000256" key="1">
    <source>
        <dbReference type="SAM" id="MobiDB-lite"/>
    </source>
</evidence>
<dbReference type="EMBL" id="JAAFYZ010000020">
    <property type="protein sequence ID" value="MBS2546941.1"/>
    <property type="molecule type" value="Genomic_DNA"/>
</dbReference>
<feature type="region of interest" description="Disordered" evidence="1">
    <location>
        <begin position="1453"/>
        <end position="1525"/>
    </location>
</feature>
<dbReference type="InterPro" id="IPR014862">
    <property type="entry name" value="TrwC"/>
</dbReference>
<comment type="caution">
    <text evidence="3">The sequence shown here is derived from an EMBL/GenBank/DDBJ whole genome shotgun (WGS) entry which is preliminary data.</text>
</comment>
<dbReference type="SUPFAM" id="SSF52540">
    <property type="entry name" value="P-loop containing nucleoside triphosphate hydrolases"/>
    <property type="match status" value="2"/>
</dbReference>
<dbReference type="NCBIfam" id="NF041492">
    <property type="entry name" value="MobF"/>
    <property type="match status" value="1"/>
</dbReference>
<evidence type="ECO:0000313" key="3">
    <source>
        <dbReference type="EMBL" id="MBS2546941.1"/>
    </source>
</evidence>